<protein>
    <recommendedName>
        <fullName evidence="3">GH16 domain-containing protein</fullName>
    </recommendedName>
</protein>
<proteinExistence type="predicted"/>
<dbReference type="Gene3D" id="2.60.120.200">
    <property type="match status" value="1"/>
</dbReference>
<gene>
    <name evidence="1" type="ORF">BS50DRAFT_446482</name>
</gene>
<evidence type="ECO:0000313" key="2">
    <source>
        <dbReference type="Proteomes" id="UP000240883"/>
    </source>
</evidence>
<dbReference type="InterPro" id="IPR050546">
    <property type="entry name" value="Glycosyl_Hydrlase_16"/>
</dbReference>
<dbReference type="GO" id="GO:0009251">
    <property type="term" value="P:glucan catabolic process"/>
    <property type="evidence" value="ECO:0007669"/>
    <property type="project" value="TreeGrafter"/>
</dbReference>
<sequence>ASSASGAYTLNKTYDATNFFSSFDFQDSTDIWSYGNTSYLSVSEAQKKGLVKNDSDRIFLGADAVTTGGEWRDSVRLESKEVLSRGLLIADFEHIPGQACGVWPAFWLVHDSYLEFAEIDIIEGISTSTHNELSIHTNNPSCTVGSGQASGQIIGVNQVVESNGNIAKSGVRVANAFGRAFNEHGGGTYAMQLEFGGISIWYFPHGTEPGDIASEKPTPAKWPSPVMRFVPAQCDILAVWKEMRIVLNINFCGSYAGSCWVDGCGSTCKALTGVSTCGEYVLNNPTAFKEAFFLIRSIKLYQGGG</sequence>
<dbReference type="SUPFAM" id="SSF49899">
    <property type="entry name" value="Concanavalin A-like lectins/glucanases"/>
    <property type="match status" value="1"/>
</dbReference>
<dbReference type="PANTHER" id="PTHR10963:SF24">
    <property type="entry name" value="GLYCOSIDASE C21B10.07-RELATED"/>
    <property type="match status" value="1"/>
</dbReference>
<feature type="non-terminal residue" evidence="1">
    <location>
        <position position="1"/>
    </location>
</feature>
<dbReference type="AlphaFoldDB" id="A0A2T2NB95"/>
<feature type="non-terminal residue" evidence="1">
    <location>
        <position position="305"/>
    </location>
</feature>
<evidence type="ECO:0008006" key="3">
    <source>
        <dbReference type="Google" id="ProtNLM"/>
    </source>
</evidence>
<dbReference type="STRING" id="1448308.A0A2T2NB95"/>
<organism evidence="1 2">
    <name type="scientific">Corynespora cassiicola Philippines</name>
    <dbReference type="NCBI Taxonomy" id="1448308"/>
    <lineage>
        <taxon>Eukaryota</taxon>
        <taxon>Fungi</taxon>
        <taxon>Dikarya</taxon>
        <taxon>Ascomycota</taxon>
        <taxon>Pezizomycotina</taxon>
        <taxon>Dothideomycetes</taxon>
        <taxon>Pleosporomycetidae</taxon>
        <taxon>Pleosporales</taxon>
        <taxon>Corynesporascaceae</taxon>
        <taxon>Corynespora</taxon>
    </lineage>
</organism>
<dbReference type="EMBL" id="KZ678141">
    <property type="protein sequence ID" value="PSN62715.1"/>
    <property type="molecule type" value="Genomic_DNA"/>
</dbReference>
<dbReference type="OrthoDB" id="192832at2759"/>
<name>A0A2T2NB95_CORCC</name>
<dbReference type="InterPro" id="IPR013320">
    <property type="entry name" value="ConA-like_dom_sf"/>
</dbReference>
<dbReference type="Proteomes" id="UP000240883">
    <property type="component" value="Unassembled WGS sequence"/>
</dbReference>
<dbReference type="Pfam" id="PF26113">
    <property type="entry name" value="GH16_XgeA"/>
    <property type="match status" value="1"/>
</dbReference>
<dbReference type="PANTHER" id="PTHR10963">
    <property type="entry name" value="GLYCOSYL HYDROLASE-RELATED"/>
    <property type="match status" value="1"/>
</dbReference>
<accession>A0A2T2NB95</accession>
<keyword evidence="2" id="KW-1185">Reference proteome</keyword>
<reference evidence="1 2" key="1">
    <citation type="journal article" date="2018" name="Front. Microbiol.">
        <title>Genome-Wide Analysis of Corynespora cassiicola Leaf Fall Disease Putative Effectors.</title>
        <authorList>
            <person name="Lopez D."/>
            <person name="Ribeiro S."/>
            <person name="Label P."/>
            <person name="Fumanal B."/>
            <person name="Venisse J.S."/>
            <person name="Kohler A."/>
            <person name="de Oliveira R.R."/>
            <person name="Labutti K."/>
            <person name="Lipzen A."/>
            <person name="Lail K."/>
            <person name="Bauer D."/>
            <person name="Ohm R.A."/>
            <person name="Barry K.W."/>
            <person name="Spatafora J."/>
            <person name="Grigoriev I.V."/>
            <person name="Martin F.M."/>
            <person name="Pujade-Renaud V."/>
        </authorList>
    </citation>
    <scope>NUCLEOTIDE SEQUENCE [LARGE SCALE GENOMIC DNA]</scope>
    <source>
        <strain evidence="1 2">Philippines</strain>
    </source>
</reference>
<evidence type="ECO:0000313" key="1">
    <source>
        <dbReference type="EMBL" id="PSN62715.1"/>
    </source>
</evidence>